<evidence type="ECO:0000259" key="4">
    <source>
        <dbReference type="PROSITE" id="PS51471"/>
    </source>
</evidence>
<dbReference type="EMBL" id="JAVFKD010000014">
    <property type="protein sequence ID" value="KAK5990965.1"/>
    <property type="molecule type" value="Genomic_DNA"/>
</dbReference>
<gene>
    <name evidence="5" type="ORF">PT974_09240</name>
</gene>
<comment type="similarity">
    <text evidence="1">Belongs to the isochorismatase family.</text>
</comment>
<dbReference type="SUPFAM" id="SSF52499">
    <property type="entry name" value="Isochorismatase-like hydrolases"/>
    <property type="match status" value="1"/>
</dbReference>
<accession>A0ABR0SGW1</accession>
<dbReference type="InterPro" id="IPR037151">
    <property type="entry name" value="AlkB-like_sf"/>
</dbReference>
<evidence type="ECO:0000313" key="6">
    <source>
        <dbReference type="Proteomes" id="UP001338125"/>
    </source>
</evidence>
<proteinExistence type="inferred from homology"/>
<dbReference type="PANTHER" id="PTHR31212:SF5">
    <property type="entry name" value="ISOCHORISMATASE FAMILY PROTEIN FAMILY (AFU_ORTHOLOGUE AFUA_3G14500)"/>
    <property type="match status" value="1"/>
</dbReference>
<feature type="region of interest" description="Disordered" evidence="2">
    <location>
        <begin position="78"/>
        <end position="116"/>
    </location>
</feature>
<dbReference type="InterPro" id="IPR027450">
    <property type="entry name" value="AlkB-like"/>
</dbReference>
<dbReference type="PANTHER" id="PTHR31212">
    <property type="entry name" value="ALPHA-KETOGLUTARATE-DEPENDENT DIOXYGENASE ALKB HOMOLOG 3"/>
    <property type="match status" value="1"/>
</dbReference>
<evidence type="ECO:0000256" key="1">
    <source>
        <dbReference type="ARBA" id="ARBA00006336"/>
    </source>
</evidence>
<feature type="compositionally biased region" description="Basic and acidic residues" evidence="2">
    <location>
        <begin position="350"/>
        <end position="372"/>
    </location>
</feature>
<feature type="domain" description="GST C-terminal" evidence="3">
    <location>
        <begin position="756"/>
        <end position="882"/>
    </location>
</feature>
<dbReference type="Gene3D" id="2.60.120.590">
    <property type="entry name" value="Alpha-ketoglutarate-dependent dioxygenase AlkB-like"/>
    <property type="match status" value="1"/>
</dbReference>
<reference evidence="5 6" key="1">
    <citation type="submission" date="2024-01" db="EMBL/GenBank/DDBJ databases">
        <title>Complete genome of Cladobotryum mycophilum ATHUM6906.</title>
        <authorList>
            <person name="Christinaki A.C."/>
            <person name="Myridakis A.I."/>
            <person name="Kouvelis V.N."/>
        </authorList>
    </citation>
    <scope>NUCLEOTIDE SEQUENCE [LARGE SCALE GENOMIC DNA]</scope>
    <source>
        <strain evidence="5 6">ATHUM6906</strain>
    </source>
</reference>
<feature type="compositionally biased region" description="Pro residues" evidence="2">
    <location>
        <begin position="104"/>
        <end position="113"/>
    </location>
</feature>
<feature type="domain" description="Fe2OG dioxygenase" evidence="4">
    <location>
        <begin position="475"/>
        <end position="598"/>
    </location>
</feature>
<dbReference type="InterPro" id="IPR000868">
    <property type="entry name" value="Isochorismatase-like_dom"/>
</dbReference>
<dbReference type="Pfam" id="PF24470">
    <property type="entry name" value="Thiored_Isochorism"/>
    <property type="match status" value="1"/>
</dbReference>
<comment type="caution">
    <text evidence="5">The sequence shown here is derived from an EMBL/GenBank/DDBJ whole genome shotgun (WGS) entry which is preliminary data.</text>
</comment>
<dbReference type="InterPro" id="IPR005123">
    <property type="entry name" value="Oxoglu/Fe-dep_dioxygenase_dom"/>
</dbReference>
<evidence type="ECO:0000313" key="5">
    <source>
        <dbReference type="EMBL" id="KAK5990965.1"/>
    </source>
</evidence>
<dbReference type="Pfam" id="PF14497">
    <property type="entry name" value="GST_C_3"/>
    <property type="match status" value="1"/>
</dbReference>
<keyword evidence="6" id="KW-1185">Reference proteome</keyword>
<dbReference type="InterPro" id="IPR036282">
    <property type="entry name" value="Glutathione-S-Trfase_C_sf"/>
</dbReference>
<dbReference type="CDD" id="cd00431">
    <property type="entry name" value="cysteine_hydrolases"/>
    <property type="match status" value="1"/>
</dbReference>
<dbReference type="InterPro" id="IPR057088">
    <property type="entry name" value="GLRG_09195_Thiored"/>
</dbReference>
<evidence type="ECO:0000256" key="2">
    <source>
        <dbReference type="SAM" id="MobiDB-lite"/>
    </source>
</evidence>
<dbReference type="Gene3D" id="1.20.1050.130">
    <property type="match status" value="1"/>
</dbReference>
<dbReference type="SUPFAM" id="SSF47616">
    <property type="entry name" value="GST C-terminal domain-like"/>
    <property type="match status" value="1"/>
</dbReference>
<name>A0ABR0SGW1_9HYPO</name>
<dbReference type="InterPro" id="IPR004046">
    <property type="entry name" value="GST_C"/>
</dbReference>
<dbReference type="Gene3D" id="3.40.50.850">
    <property type="entry name" value="Isochorismatase-like"/>
    <property type="match status" value="1"/>
</dbReference>
<sequence length="882" mass="96925">MFRFDQAALPQITTRKALIIVDFQNDFIGTGDGNLPVTEPPGFVDRALELATTFRAKGDVVWVQSRFDKIRPVDSDQIIVSDDAPAPRPSSSRGRRRMGVEPVPELPSGPPDPEAFLSQEEPLCVKPSDQGCEMPLIVKEAIEKGDLTLTKTHYSAFQESHLLRMLRGKMVMEVFICGSLTNVGVYATALDAAGHGMTITVVEDCCGYRHESRQINAVKNLVELTGCDIASVQEVLDTIDPNRARPVASAGQPKTPVLSTLASPALGDDKNTSRASMTPDIVKPMTGLRLASNSPNPATIVGEADQSGRFDNEESPGAAQADSEGENTPQSLPEPIDLQKVAEAEPPETTTKDQISHADQITKDSMEKHGSESDNEDGLLLQKDLCEGDTDVIQDALSDSLAKGVFEKLQHEVRWQRMSHQGGEVPRLIAVQGEVADDGSMPIYRHPADESPPLLPFSSTILAIKAETEKHLGHPLNHVLIQYYRDGNDYISEHSDKTLDIVKGSYIANVSLGAERTMVLRTKRLDKDPSRTEPLPSELKRKVQRARLPHNSLCRMGLQTNMKWLHAIRQDKRADRDKSAAELAYSGGRISLTFRNIGTFLNRDETIIWGQGATGKTRDAARPIINGQSSEAVKMLQAFGAENHSSNFDWDAQYGNGFDVLHISNSPRLFASEDSIVNMRISLLLAECGITYAKGSMVATINSKDNSKDTELMLEALPIKFVDNDGAKSVIHGDIAIMLYLDSCYGQSGLARESTSTQNQAELAKRFTRFQQGLGLLPVWRRISKTKAENRSQFTKVLKRELAVWDRYASELPNDGAHCFMASTVLSLADFAVWPVLHAIFEDVGSEAFDGLESLRKYYQKIAALENTQKALGKTTAVSESK</sequence>
<feature type="region of interest" description="Disordered" evidence="2">
    <location>
        <begin position="244"/>
        <end position="376"/>
    </location>
</feature>
<feature type="compositionally biased region" description="Low complexity" evidence="2">
    <location>
        <begin position="81"/>
        <end position="92"/>
    </location>
</feature>
<dbReference type="InterPro" id="IPR010987">
    <property type="entry name" value="Glutathione-S-Trfase_C-like"/>
</dbReference>
<organism evidence="5 6">
    <name type="scientific">Cladobotryum mycophilum</name>
    <dbReference type="NCBI Taxonomy" id="491253"/>
    <lineage>
        <taxon>Eukaryota</taxon>
        <taxon>Fungi</taxon>
        <taxon>Dikarya</taxon>
        <taxon>Ascomycota</taxon>
        <taxon>Pezizomycotina</taxon>
        <taxon>Sordariomycetes</taxon>
        <taxon>Hypocreomycetidae</taxon>
        <taxon>Hypocreales</taxon>
        <taxon>Hypocreaceae</taxon>
        <taxon>Cladobotryum</taxon>
    </lineage>
</organism>
<dbReference type="Pfam" id="PF13532">
    <property type="entry name" value="2OG-FeII_Oxy_2"/>
    <property type="match status" value="1"/>
</dbReference>
<protein>
    <submittedName>
        <fullName evidence="5">DNA oxidative demethylase ALKBH2</fullName>
    </submittedName>
</protein>
<dbReference type="InterPro" id="IPR032854">
    <property type="entry name" value="ALKBH3"/>
</dbReference>
<dbReference type="Proteomes" id="UP001338125">
    <property type="component" value="Unassembled WGS sequence"/>
</dbReference>
<dbReference type="InterPro" id="IPR036380">
    <property type="entry name" value="Isochorismatase-like_sf"/>
</dbReference>
<evidence type="ECO:0000259" key="3">
    <source>
        <dbReference type="PROSITE" id="PS50405"/>
    </source>
</evidence>
<dbReference type="Pfam" id="PF00857">
    <property type="entry name" value="Isochorismatase"/>
    <property type="match status" value="1"/>
</dbReference>
<dbReference type="PROSITE" id="PS50405">
    <property type="entry name" value="GST_CTER"/>
    <property type="match status" value="1"/>
</dbReference>
<dbReference type="PROSITE" id="PS51471">
    <property type="entry name" value="FE2OG_OXY"/>
    <property type="match status" value="1"/>
</dbReference>
<dbReference type="SUPFAM" id="SSF51197">
    <property type="entry name" value="Clavaminate synthase-like"/>
    <property type="match status" value="1"/>
</dbReference>